<feature type="region of interest" description="Disordered" evidence="1">
    <location>
        <begin position="31"/>
        <end position="53"/>
    </location>
</feature>
<sequence length="86" mass="10289">MTNYTCDHFYHVRMPNEIFFSLQLLQLEKATPSTTPHRDRHCEGPLRLPGGRKDALRESQKHSNELLNGKRMLYVMKEKPFHFDFR</sequence>
<evidence type="ECO:0000313" key="3">
    <source>
        <dbReference type="Proteomes" id="UP000886998"/>
    </source>
</evidence>
<dbReference type="Proteomes" id="UP000886998">
    <property type="component" value="Unassembled WGS sequence"/>
</dbReference>
<organism evidence="2 3">
    <name type="scientific">Trichonephila inaurata madagascariensis</name>
    <dbReference type="NCBI Taxonomy" id="2747483"/>
    <lineage>
        <taxon>Eukaryota</taxon>
        <taxon>Metazoa</taxon>
        <taxon>Ecdysozoa</taxon>
        <taxon>Arthropoda</taxon>
        <taxon>Chelicerata</taxon>
        <taxon>Arachnida</taxon>
        <taxon>Araneae</taxon>
        <taxon>Araneomorphae</taxon>
        <taxon>Entelegynae</taxon>
        <taxon>Araneoidea</taxon>
        <taxon>Nephilidae</taxon>
        <taxon>Trichonephila</taxon>
        <taxon>Trichonephila inaurata</taxon>
    </lineage>
</organism>
<gene>
    <name evidence="2" type="ORF">TNIN_425571</name>
</gene>
<protein>
    <submittedName>
        <fullName evidence="2">Uncharacterized protein</fullName>
    </submittedName>
</protein>
<accession>A0A8X6WV97</accession>
<evidence type="ECO:0000313" key="2">
    <source>
        <dbReference type="EMBL" id="GFY41963.1"/>
    </source>
</evidence>
<comment type="caution">
    <text evidence="2">The sequence shown here is derived from an EMBL/GenBank/DDBJ whole genome shotgun (WGS) entry which is preliminary data.</text>
</comment>
<reference evidence="2" key="1">
    <citation type="submission" date="2020-08" db="EMBL/GenBank/DDBJ databases">
        <title>Multicomponent nature underlies the extraordinary mechanical properties of spider dragline silk.</title>
        <authorList>
            <person name="Kono N."/>
            <person name="Nakamura H."/>
            <person name="Mori M."/>
            <person name="Yoshida Y."/>
            <person name="Ohtoshi R."/>
            <person name="Malay A.D."/>
            <person name="Moran D.A.P."/>
            <person name="Tomita M."/>
            <person name="Numata K."/>
            <person name="Arakawa K."/>
        </authorList>
    </citation>
    <scope>NUCLEOTIDE SEQUENCE</scope>
</reference>
<dbReference type="EMBL" id="BMAV01002801">
    <property type="protein sequence ID" value="GFY41963.1"/>
    <property type="molecule type" value="Genomic_DNA"/>
</dbReference>
<dbReference type="AlphaFoldDB" id="A0A8X6WV97"/>
<proteinExistence type="predicted"/>
<keyword evidence="3" id="KW-1185">Reference proteome</keyword>
<evidence type="ECO:0000256" key="1">
    <source>
        <dbReference type="SAM" id="MobiDB-lite"/>
    </source>
</evidence>
<name>A0A8X6WV97_9ARAC</name>